<dbReference type="EMBL" id="MG182145">
    <property type="protein sequence ID" value="AUM60062.1"/>
    <property type="molecule type" value="Genomic_DNA"/>
</dbReference>
<name>A0A2I6PJ06_HYPPI</name>
<dbReference type="Pfam" id="PF20183">
    <property type="entry name" value="DUF6546"/>
    <property type="match status" value="1"/>
</dbReference>
<evidence type="ECO:0000256" key="1">
    <source>
        <dbReference type="SAM" id="MobiDB-lite"/>
    </source>
</evidence>
<proteinExistence type="predicted"/>
<feature type="compositionally biased region" description="Acidic residues" evidence="1">
    <location>
        <begin position="505"/>
        <end position="535"/>
    </location>
</feature>
<dbReference type="AlphaFoldDB" id="A0A2I6PJ06"/>
<dbReference type="InterPro" id="IPR046676">
    <property type="entry name" value="DUF6546"/>
</dbReference>
<accession>A0A2I6PJ06</accession>
<evidence type="ECO:0000313" key="3">
    <source>
        <dbReference type="EMBL" id="AUM60062.1"/>
    </source>
</evidence>
<protein>
    <recommendedName>
        <fullName evidence="2">DUF6546 domain-containing protein</fullName>
    </recommendedName>
</protein>
<organism evidence="3">
    <name type="scientific">Hypoxylon pulicicidum</name>
    <dbReference type="NCBI Taxonomy" id="1243767"/>
    <lineage>
        <taxon>Eukaryota</taxon>
        <taxon>Fungi</taxon>
        <taxon>Dikarya</taxon>
        <taxon>Ascomycota</taxon>
        <taxon>Pezizomycotina</taxon>
        <taxon>Sordariomycetes</taxon>
        <taxon>Xylariomycetidae</taxon>
        <taxon>Xylariales</taxon>
        <taxon>Hypoxylaceae</taxon>
        <taxon>Hypoxylon</taxon>
    </lineage>
</organism>
<sequence length="535" mass="61764">MDKLPQEIVDIIVFFANSNEQGNQYHMHGPDAKHLARQLVTVSKKFQRAIECDTFKVLHLDLDRARDARDILSRFSRWSHLRLLEFTAILPDYDEVACTRYENAAEKAENSRVFTENITELFHLLSQCPVACASRPVVLRVEIYSKTDRICVSHSLQGRVTQKETHAKPVSGDIRRWRWKRSKLQLDKSVRLASIKHLNIPVFQMQRRPLLFRHVAADSIMRLISAMPPSLKFTVNRFSDTEKNDLAHRIAHREDIANAIDSLPKLISPYFHVEYLPPLDHNFQPPVLHNHDTQSDSVSCAIRRITQRCKRVFVTGVLGSTELFWPNVNSAPDPYWHSLEFLDIWYHPITPGGKWLFGLDPFLHFGSARMQARDLYSRPEPVEGRADEDQQACQFRYTAIQQLMDEFYVAAARAAANMPKLKRLALVVTHQPSWRIDGAPLHHFEFRASKDNHASITWTSSPVFTPSQAVIDAWMRVSCIRGLSMRVRLTGRPFNDRGNTRYVDPTDDDPDSVHEEEEDDEEYDEGDSEEDEGEE</sequence>
<evidence type="ECO:0000259" key="2">
    <source>
        <dbReference type="Pfam" id="PF20183"/>
    </source>
</evidence>
<reference evidence="3" key="1">
    <citation type="submission" date="2017-10" db="EMBL/GenBank/DDBJ databases">
        <title>Heterologous biosynthesis of nodulisporic acid F.</title>
        <authorList>
            <person name="Van de Bittner K.C."/>
            <person name="Nicholson M.J."/>
            <person name="Bustamante L.Y."/>
            <person name="Ram A."/>
            <person name="van Dolleweerd C.J."/>
            <person name="Scott B."/>
            <person name="Parker E.J."/>
        </authorList>
    </citation>
    <scope>NUCLEOTIDE SEQUENCE</scope>
    <source>
        <strain evidence="3">MF5954</strain>
    </source>
</reference>
<feature type="region of interest" description="Disordered" evidence="1">
    <location>
        <begin position="494"/>
        <end position="535"/>
    </location>
</feature>
<feature type="domain" description="DUF6546" evidence="2">
    <location>
        <begin position="401"/>
        <end position="486"/>
    </location>
</feature>